<dbReference type="PROSITE" id="PS50110">
    <property type="entry name" value="RESPONSE_REGULATORY"/>
    <property type="match status" value="1"/>
</dbReference>
<dbReference type="Proteomes" id="UP000660708">
    <property type="component" value="Unassembled WGS sequence"/>
</dbReference>
<dbReference type="Pfam" id="PF00072">
    <property type="entry name" value="Response_reg"/>
    <property type="match status" value="1"/>
</dbReference>
<dbReference type="PROSITE" id="PS51755">
    <property type="entry name" value="OMPR_PHOB"/>
    <property type="match status" value="1"/>
</dbReference>
<dbReference type="InterPro" id="IPR016032">
    <property type="entry name" value="Sig_transdc_resp-reg_C-effctor"/>
</dbReference>
<evidence type="ECO:0000256" key="6">
    <source>
        <dbReference type="PROSITE-ProRule" id="PRU00169"/>
    </source>
</evidence>
<dbReference type="EMBL" id="AQHF01000026">
    <property type="protein sequence ID" value="MBE0347664.1"/>
    <property type="molecule type" value="Genomic_DNA"/>
</dbReference>
<evidence type="ECO:0000256" key="3">
    <source>
        <dbReference type="ARBA" id="ARBA00023015"/>
    </source>
</evidence>
<keyword evidence="2" id="KW-0902">Two-component regulatory system</keyword>
<protein>
    <submittedName>
        <fullName evidence="10">Two-component system, OmpR family, response regulator BaeR</fullName>
    </submittedName>
</protein>
<dbReference type="Gene3D" id="3.40.50.2300">
    <property type="match status" value="1"/>
</dbReference>
<dbReference type="PANTHER" id="PTHR48111:SF59">
    <property type="entry name" value="TRANSCRIPTIONAL REGULATORY PROTEIN BAER"/>
    <property type="match status" value="1"/>
</dbReference>
<dbReference type="InterPro" id="IPR039420">
    <property type="entry name" value="WalR-like"/>
</dbReference>
<dbReference type="RefSeq" id="WP_147391171.1">
    <property type="nucleotide sequence ID" value="NZ_AQHF01000026.1"/>
</dbReference>
<dbReference type="GO" id="GO:0006355">
    <property type="term" value="P:regulation of DNA-templated transcription"/>
    <property type="evidence" value="ECO:0007669"/>
    <property type="project" value="InterPro"/>
</dbReference>
<dbReference type="SUPFAM" id="SSF52172">
    <property type="entry name" value="CheY-like"/>
    <property type="match status" value="1"/>
</dbReference>
<keyword evidence="5" id="KW-0804">Transcription</keyword>
<dbReference type="GO" id="GO:0005829">
    <property type="term" value="C:cytosol"/>
    <property type="evidence" value="ECO:0007669"/>
    <property type="project" value="TreeGrafter"/>
</dbReference>
<keyword evidence="1 6" id="KW-0597">Phosphoprotein</keyword>
<evidence type="ECO:0000256" key="1">
    <source>
        <dbReference type="ARBA" id="ARBA00022553"/>
    </source>
</evidence>
<evidence type="ECO:0000256" key="2">
    <source>
        <dbReference type="ARBA" id="ARBA00023012"/>
    </source>
</evidence>
<keyword evidence="4 7" id="KW-0238">DNA-binding</keyword>
<dbReference type="AlphaFoldDB" id="A0A8I0MXB0"/>
<dbReference type="GO" id="GO:0000976">
    <property type="term" value="F:transcription cis-regulatory region binding"/>
    <property type="evidence" value="ECO:0007669"/>
    <property type="project" value="TreeGrafter"/>
</dbReference>
<dbReference type="InterPro" id="IPR011006">
    <property type="entry name" value="CheY-like_superfamily"/>
</dbReference>
<dbReference type="InterPro" id="IPR001789">
    <property type="entry name" value="Sig_transdc_resp-reg_receiver"/>
</dbReference>
<gene>
    <name evidence="10" type="primary">baeR</name>
    <name evidence="10" type="ORF">PPEP_a2172</name>
</gene>
<dbReference type="InterPro" id="IPR036388">
    <property type="entry name" value="WH-like_DNA-bd_sf"/>
</dbReference>
<feature type="domain" description="OmpR/PhoB-type" evidence="9">
    <location>
        <begin position="121"/>
        <end position="227"/>
    </location>
</feature>
<dbReference type="GO" id="GO:0000156">
    <property type="term" value="F:phosphorelay response regulator activity"/>
    <property type="evidence" value="ECO:0007669"/>
    <property type="project" value="TreeGrafter"/>
</dbReference>
<dbReference type="SMART" id="SM00448">
    <property type="entry name" value="REC"/>
    <property type="match status" value="1"/>
</dbReference>
<dbReference type="Gene3D" id="1.10.10.10">
    <property type="entry name" value="Winged helix-like DNA-binding domain superfamily/Winged helix DNA-binding domain"/>
    <property type="match status" value="1"/>
</dbReference>
<sequence>MPNKHILIVEDEPKLADILSKYLAQAEYTSHLVYDGALAEEAFKEQQPALILLDLMLPNVDGIEICKRIRAHSTVPIIMITAKVEEIDRLLGLEVGADDYVCKPYSPKEVVARVKAILRRVELNQRGDMSETESKLKLDEERLFVSFQESKATLSHVEFMLLKAMYGHPCRIYSRNLLMDHIYDDSHIVSDRTIDSHIKNIRKKLQNIAPKYDFIHSIYGAGYKFEAQERGTETG</sequence>
<organism evidence="10 11">
    <name type="scientific">Pseudoalteromonas peptidolytica F12-50-A1</name>
    <dbReference type="NCBI Taxonomy" id="1315280"/>
    <lineage>
        <taxon>Bacteria</taxon>
        <taxon>Pseudomonadati</taxon>
        <taxon>Pseudomonadota</taxon>
        <taxon>Gammaproteobacteria</taxon>
        <taxon>Alteromonadales</taxon>
        <taxon>Pseudoalteromonadaceae</taxon>
        <taxon>Pseudoalteromonas</taxon>
    </lineage>
</organism>
<evidence type="ECO:0000259" key="9">
    <source>
        <dbReference type="PROSITE" id="PS51755"/>
    </source>
</evidence>
<dbReference type="Gene3D" id="6.10.250.690">
    <property type="match status" value="1"/>
</dbReference>
<reference evidence="10 11" key="1">
    <citation type="submission" date="2015-06" db="EMBL/GenBank/DDBJ databases">
        <title>Genome sequence of Pseudoalteromonas peptidolytica.</title>
        <authorList>
            <person name="Xie B.-B."/>
            <person name="Rong J.-C."/>
            <person name="Qin Q.-L."/>
            <person name="Zhang Y.-Z."/>
        </authorList>
    </citation>
    <scope>NUCLEOTIDE SEQUENCE [LARGE SCALE GENOMIC DNA]</scope>
    <source>
        <strain evidence="10 11">F12-50-A1</strain>
    </source>
</reference>
<keyword evidence="11" id="KW-1185">Reference proteome</keyword>
<evidence type="ECO:0000313" key="11">
    <source>
        <dbReference type="Proteomes" id="UP000660708"/>
    </source>
</evidence>
<proteinExistence type="predicted"/>
<feature type="modified residue" description="4-aspartylphosphate" evidence="6">
    <location>
        <position position="54"/>
    </location>
</feature>
<feature type="DNA-binding region" description="OmpR/PhoB-type" evidence="7">
    <location>
        <begin position="121"/>
        <end position="227"/>
    </location>
</feature>
<keyword evidence="3" id="KW-0805">Transcription regulation</keyword>
<name>A0A8I0MXB0_9GAMM</name>
<dbReference type="SUPFAM" id="SSF46894">
    <property type="entry name" value="C-terminal effector domain of the bipartite response regulators"/>
    <property type="match status" value="1"/>
</dbReference>
<evidence type="ECO:0000259" key="8">
    <source>
        <dbReference type="PROSITE" id="PS50110"/>
    </source>
</evidence>
<dbReference type="GO" id="GO:0032993">
    <property type="term" value="C:protein-DNA complex"/>
    <property type="evidence" value="ECO:0007669"/>
    <property type="project" value="TreeGrafter"/>
</dbReference>
<dbReference type="InterPro" id="IPR001867">
    <property type="entry name" value="OmpR/PhoB-type_DNA-bd"/>
</dbReference>
<evidence type="ECO:0000256" key="4">
    <source>
        <dbReference type="ARBA" id="ARBA00023125"/>
    </source>
</evidence>
<evidence type="ECO:0000256" key="5">
    <source>
        <dbReference type="ARBA" id="ARBA00023163"/>
    </source>
</evidence>
<dbReference type="SMART" id="SM00862">
    <property type="entry name" value="Trans_reg_C"/>
    <property type="match status" value="1"/>
</dbReference>
<dbReference type="CDD" id="cd00383">
    <property type="entry name" value="trans_reg_C"/>
    <property type="match status" value="1"/>
</dbReference>
<dbReference type="Pfam" id="PF00486">
    <property type="entry name" value="Trans_reg_C"/>
    <property type="match status" value="1"/>
</dbReference>
<dbReference type="PANTHER" id="PTHR48111">
    <property type="entry name" value="REGULATOR OF RPOS"/>
    <property type="match status" value="1"/>
</dbReference>
<comment type="caution">
    <text evidence="10">The sequence shown here is derived from an EMBL/GenBank/DDBJ whole genome shotgun (WGS) entry which is preliminary data.</text>
</comment>
<accession>A0A8I0MXB0</accession>
<evidence type="ECO:0000256" key="7">
    <source>
        <dbReference type="PROSITE-ProRule" id="PRU01091"/>
    </source>
</evidence>
<feature type="domain" description="Response regulatory" evidence="8">
    <location>
        <begin position="5"/>
        <end position="118"/>
    </location>
</feature>
<dbReference type="FunFam" id="3.40.50.2300:FF:000001">
    <property type="entry name" value="DNA-binding response regulator PhoB"/>
    <property type="match status" value="1"/>
</dbReference>
<evidence type="ECO:0000313" key="10">
    <source>
        <dbReference type="EMBL" id="MBE0347664.1"/>
    </source>
</evidence>